<comment type="function">
    <text evidence="3">The glycine cleavage system catalyzes the degradation of glycine. The H protein shuttles the methylamine group of glycine from the P protein to the T protein.</text>
</comment>
<evidence type="ECO:0000256" key="2">
    <source>
        <dbReference type="ARBA" id="ARBA00022823"/>
    </source>
</evidence>
<keyword evidence="7" id="KW-1185">Reference proteome</keyword>
<feature type="domain" description="Lipoyl-binding" evidence="5">
    <location>
        <begin position="22"/>
        <end position="104"/>
    </location>
</feature>
<dbReference type="AlphaFoldDB" id="A0A0A8X337"/>
<dbReference type="InterPro" id="IPR002930">
    <property type="entry name" value="GCV_H"/>
</dbReference>
<sequence length="126" mass="14191">MNAPKELRYSEEHEWVKVEGEKVTIGITDFAQSELGDIVFVELPEVGDEITVDQPFGSVESVKTVSELYAPVSGKVVGINEELNDSPEFVNESPYEKAWMITVELSDNSEVEKLMTAEQYEDMIKE</sequence>
<dbReference type="InterPro" id="IPR003016">
    <property type="entry name" value="2-oxoA_DH_lipoyl-BS"/>
</dbReference>
<keyword evidence="2 3" id="KW-0450">Lipoyl</keyword>
<evidence type="ECO:0000256" key="3">
    <source>
        <dbReference type="HAMAP-Rule" id="MF_00272"/>
    </source>
</evidence>
<evidence type="ECO:0000259" key="5">
    <source>
        <dbReference type="PROSITE" id="PS50968"/>
    </source>
</evidence>
<comment type="caution">
    <text evidence="6">The sequence shown here is derived from an EMBL/GenBank/DDBJ whole genome shotgun (WGS) entry which is preliminary data.</text>
</comment>
<evidence type="ECO:0000256" key="1">
    <source>
        <dbReference type="ARBA" id="ARBA00009249"/>
    </source>
</evidence>
<dbReference type="InterPro" id="IPR011053">
    <property type="entry name" value="Single_hybrid_motif"/>
</dbReference>
<dbReference type="OrthoDB" id="9796712at2"/>
<feature type="modified residue" description="N6-lipoyllysine" evidence="3 4">
    <location>
        <position position="63"/>
    </location>
</feature>
<dbReference type="InterPro" id="IPR033753">
    <property type="entry name" value="GCV_H/Fam206"/>
</dbReference>
<reference evidence="6 7" key="1">
    <citation type="submission" date="2013-06" db="EMBL/GenBank/DDBJ databases">
        <title>Whole genome shotgun sequence of Bacillus selenatarsenatis SF-1.</title>
        <authorList>
            <person name="Kuroda M."/>
            <person name="Sei K."/>
            <person name="Yamashita M."/>
            <person name="Ike M."/>
        </authorList>
    </citation>
    <scope>NUCLEOTIDE SEQUENCE [LARGE SCALE GENOMIC DNA]</scope>
    <source>
        <strain evidence="6 7">SF-1</strain>
    </source>
</reference>
<dbReference type="CDD" id="cd06848">
    <property type="entry name" value="GCS_H"/>
    <property type="match status" value="1"/>
</dbReference>
<comment type="subunit">
    <text evidence="3">The glycine cleavage system is composed of four proteins: P, T, L and H.</text>
</comment>
<dbReference type="GO" id="GO:0019464">
    <property type="term" value="P:glycine decarboxylation via glycine cleavage system"/>
    <property type="evidence" value="ECO:0007669"/>
    <property type="project" value="UniProtKB-UniRule"/>
</dbReference>
<gene>
    <name evidence="3" type="primary">gcvH</name>
    <name evidence="6" type="ORF">SAMD00020551_2492</name>
</gene>
<dbReference type="Pfam" id="PF01597">
    <property type="entry name" value="GCV_H"/>
    <property type="match status" value="1"/>
</dbReference>
<dbReference type="Proteomes" id="UP000031014">
    <property type="component" value="Unassembled WGS sequence"/>
</dbReference>
<dbReference type="STRING" id="1321606.SAMD00020551_2492"/>
<organism evidence="6 7">
    <name type="scientific">Mesobacillus selenatarsenatis (strain DSM 18680 / JCM 14380 / FERM P-15431 / SF-1)</name>
    <dbReference type="NCBI Taxonomy" id="1321606"/>
    <lineage>
        <taxon>Bacteria</taxon>
        <taxon>Bacillati</taxon>
        <taxon>Bacillota</taxon>
        <taxon>Bacilli</taxon>
        <taxon>Bacillales</taxon>
        <taxon>Bacillaceae</taxon>
        <taxon>Mesobacillus</taxon>
    </lineage>
</organism>
<name>A0A0A8X337_MESS1</name>
<dbReference type="Gene3D" id="2.40.50.100">
    <property type="match status" value="1"/>
</dbReference>
<dbReference type="SUPFAM" id="SSF51230">
    <property type="entry name" value="Single hybrid motif"/>
    <property type="match status" value="1"/>
</dbReference>
<dbReference type="PROSITE" id="PS00189">
    <property type="entry name" value="LIPOYL"/>
    <property type="match status" value="1"/>
</dbReference>
<dbReference type="GO" id="GO:0005960">
    <property type="term" value="C:glycine cleavage complex"/>
    <property type="evidence" value="ECO:0007669"/>
    <property type="project" value="InterPro"/>
</dbReference>
<dbReference type="NCBIfam" id="NF002270">
    <property type="entry name" value="PRK01202.1"/>
    <property type="match status" value="1"/>
</dbReference>
<dbReference type="NCBIfam" id="TIGR00527">
    <property type="entry name" value="gcvH"/>
    <property type="match status" value="1"/>
</dbReference>
<dbReference type="InterPro" id="IPR017453">
    <property type="entry name" value="GCV_H_sub"/>
</dbReference>
<evidence type="ECO:0000313" key="6">
    <source>
        <dbReference type="EMBL" id="GAM14343.1"/>
    </source>
</evidence>
<dbReference type="GO" id="GO:0005829">
    <property type="term" value="C:cytosol"/>
    <property type="evidence" value="ECO:0007669"/>
    <property type="project" value="TreeGrafter"/>
</dbReference>
<accession>A0A0A8X337</accession>
<dbReference type="RefSeq" id="WP_041966101.1">
    <property type="nucleotide sequence ID" value="NZ_BASE01000054.1"/>
</dbReference>
<comment type="similarity">
    <text evidence="1 3">Belongs to the GcvH family.</text>
</comment>
<proteinExistence type="inferred from homology"/>
<dbReference type="InterPro" id="IPR000089">
    <property type="entry name" value="Biotin_lipoyl"/>
</dbReference>
<dbReference type="EMBL" id="BASE01000054">
    <property type="protein sequence ID" value="GAM14343.1"/>
    <property type="molecule type" value="Genomic_DNA"/>
</dbReference>
<protein>
    <recommendedName>
        <fullName evidence="3">Glycine cleavage system H protein</fullName>
    </recommendedName>
    <alternativeName>
        <fullName evidence="3">Octanoyl/lipoyl carrier protein</fullName>
    </alternativeName>
</protein>
<dbReference type="PANTHER" id="PTHR11715:SF3">
    <property type="entry name" value="GLYCINE CLEAVAGE SYSTEM H PROTEIN-RELATED"/>
    <property type="match status" value="1"/>
</dbReference>
<dbReference type="HAMAP" id="MF_00272">
    <property type="entry name" value="GcvH"/>
    <property type="match status" value="1"/>
</dbReference>
<dbReference type="PANTHER" id="PTHR11715">
    <property type="entry name" value="GLYCINE CLEAVAGE SYSTEM H PROTEIN"/>
    <property type="match status" value="1"/>
</dbReference>
<evidence type="ECO:0000313" key="7">
    <source>
        <dbReference type="Proteomes" id="UP000031014"/>
    </source>
</evidence>
<comment type="cofactor">
    <cofactor evidence="3">
        <name>(R)-lipoate</name>
        <dbReference type="ChEBI" id="CHEBI:83088"/>
    </cofactor>
    <text evidence="3">Binds 1 lipoyl cofactor covalently.</text>
</comment>
<dbReference type="GO" id="GO:0009249">
    <property type="term" value="P:protein lipoylation"/>
    <property type="evidence" value="ECO:0007669"/>
    <property type="project" value="UniProtKB-UniRule"/>
</dbReference>
<dbReference type="PROSITE" id="PS50968">
    <property type="entry name" value="BIOTINYL_LIPOYL"/>
    <property type="match status" value="1"/>
</dbReference>
<evidence type="ECO:0000256" key="4">
    <source>
        <dbReference type="PIRSR" id="PIRSR617453-50"/>
    </source>
</evidence>
<comment type="function">
    <text evidence="3">Is also involved in protein lipoylation via its role as an octanoyl/lipoyl carrier protein intermediate.</text>
</comment>